<gene>
    <name evidence="4" type="ORF">K489DRAFT_385039</name>
</gene>
<name>A0A6J3LUF9_9PEZI</name>
<dbReference type="Proteomes" id="UP000504637">
    <property type="component" value="Unplaced"/>
</dbReference>
<organism evidence="4">
    <name type="scientific">Dissoconium aciculare CBS 342.82</name>
    <dbReference type="NCBI Taxonomy" id="1314786"/>
    <lineage>
        <taxon>Eukaryota</taxon>
        <taxon>Fungi</taxon>
        <taxon>Dikarya</taxon>
        <taxon>Ascomycota</taxon>
        <taxon>Pezizomycotina</taxon>
        <taxon>Dothideomycetes</taxon>
        <taxon>Dothideomycetidae</taxon>
        <taxon>Mycosphaerellales</taxon>
        <taxon>Dissoconiaceae</taxon>
        <taxon>Dissoconium</taxon>
    </lineage>
</organism>
<reference evidence="4" key="2">
    <citation type="submission" date="2020-04" db="EMBL/GenBank/DDBJ databases">
        <authorList>
            <consortium name="NCBI Genome Project"/>
        </authorList>
    </citation>
    <scope>NUCLEOTIDE SEQUENCE</scope>
    <source>
        <strain evidence="4">CBS 342.82</strain>
    </source>
</reference>
<keyword evidence="2" id="KW-0472">Membrane</keyword>
<dbReference type="GeneID" id="54363800"/>
<dbReference type="AlphaFoldDB" id="A0A6J3LUF9"/>
<feature type="compositionally biased region" description="Polar residues" evidence="1">
    <location>
        <begin position="275"/>
        <end position="296"/>
    </location>
</feature>
<dbReference type="OrthoDB" id="3883941at2759"/>
<feature type="region of interest" description="Disordered" evidence="1">
    <location>
        <begin position="260"/>
        <end position="296"/>
    </location>
</feature>
<reference evidence="4" key="1">
    <citation type="submission" date="2020-01" db="EMBL/GenBank/DDBJ databases">
        <authorList>
            <consortium name="DOE Joint Genome Institute"/>
            <person name="Haridas S."/>
            <person name="Albert R."/>
            <person name="Binder M."/>
            <person name="Bloem J."/>
            <person name="Labutti K."/>
            <person name="Salamov A."/>
            <person name="Andreopoulos B."/>
            <person name="Baker S.E."/>
            <person name="Barry K."/>
            <person name="Bills G."/>
            <person name="Bluhm B.H."/>
            <person name="Cannon C."/>
            <person name="Castanera R."/>
            <person name="Culley D.E."/>
            <person name="Daum C."/>
            <person name="Ezra D."/>
            <person name="Gonzalez J.B."/>
            <person name="Henrissat B."/>
            <person name="Kuo A."/>
            <person name="Liang C."/>
            <person name="Lipzen A."/>
            <person name="Lutzoni F."/>
            <person name="Magnuson J."/>
            <person name="Mondo S."/>
            <person name="Nolan M."/>
            <person name="Ohm R."/>
            <person name="Pangilinan J."/>
            <person name="Park H.-J."/>
            <person name="Ramirez L."/>
            <person name="Alfaro M."/>
            <person name="Sun H."/>
            <person name="Tritt A."/>
            <person name="Yoshinaga Y."/>
            <person name="Zwiers L.-H."/>
            <person name="Turgeon B.G."/>
            <person name="Goodwin S.B."/>
            <person name="Spatafora J.W."/>
            <person name="Crous P.W."/>
            <person name="Grigoriev I.V."/>
        </authorList>
    </citation>
    <scope>NUCLEOTIDE SEQUENCE</scope>
    <source>
        <strain evidence="4">CBS 342.82</strain>
    </source>
</reference>
<sequence length="346" mass="37266">MNASRTVLRAQRCARFSQAPMGARRYASEATKAGGMGAVGGGLVGGGAVLAVLYGYYHFSGVKTAVQTAQSAKGYVDDALNKFKLQLPDAPSNANDALSILKDTATKYAAFIPGGRGYVDSAFKDVEAIRKNHGSEVDKIVQDAYNDVRKISSEGVSLDSAGKVFDVLANHLTRLYDVAGDAAEDILENHPELKEKYGSSKEQIQKFSEQYRGEATKQLKEVRGQVQDIFKTGLDWQAVGKIQQLVEDLIEKGKKAGNEVSKQANEKGGEALKQAKQQGSEALNSAKQQGESLLSSSPQIKKFLEENSDALKNVSISEVLEKVQEAASSGDIKPLEEYVKKVAGKK</sequence>
<evidence type="ECO:0000313" key="3">
    <source>
        <dbReference type="Proteomes" id="UP000504637"/>
    </source>
</evidence>
<proteinExistence type="predicted"/>
<evidence type="ECO:0000313" key="4">
    <source>
        <dbReference type="RefSeq" id="XP_033455293.1"/>
    </source>
</evidence>
<keyword evidence="3" id="KW-1185">Reference proteome</keyword>
<protein>
    <submittedName>
        <fullName evidence="4">Uncharacterized protein</fullName>
    </submittedName>
</protein>
<accession>A0A6J3LUF9</accession>
<dbReference type="RefSeq" id="XP_033455293.1">
    <property type="nucleotide sequence ID" value="XM_033606000.1"/>
</dbReference>
<reference evidence="4" key="3">
    <citation type="submission" date="2025-08" db="UniProtKB">
        <authorList>
            <consortium name="RefSeq"/>
        </authorList>
    </citation>
    <scope>IDENTIFICATION</scope>
    <source>
        <strain evidence="4">CBS 342.82</strain>
    </source>
</reference>
<feature type="transmembrane region" description="Helical" evidence="2">
    <location>
        <begin position="33"/>
        <end position="57"/>
    </location>
</feature>
<evidence type="ECO:0000256" key="2">
    <source>
        <dbReference type="SAM" id="Phobius"/>
    </source>
</evidence>
<keyword evidence="2" id="KW-1133">Transmembrane helix</keyword>
<keyword evidence="2" id="KW-0812">Transmembrane</keyword>
<evidence type="ECO:0000256" key="1">
    <source>
        <dbReference type="SAM" id="MobiDB-lite"/>
    </source>
</evidence>